<dbReference type="FunFam" id="1.10.10.460:FF:000001">
    <property type="entry name" value="Ribonuclease"/>
    <property type="match status" value="1"/>
</dbReference>
<comment type="similarity">
    <text evidence="3">Belongs to the RNase HII family. Eukaryotic subfamily.</text>
</comment>
<dbReference type="PROSITE" id="PS51975">
    <property type="entry name" value="RNASE_H_2"/>
    <property type="match status" value="1"/>
</dbReference>
<dbReference type="GO" id="GO:0006298">
    <property type="term" value="P:mismatch repair"/>
    <property type="evidence" value="ECO:0007669"/>
    <property type="project" value="TreeGrafter"/>
</dbReference>
<dbReference type="EMBL" id="JAIWOZ010000003">
    <property type="protein sequence ID" value="KAH6607984.1"/>
    <property type="molecule type" value="Genomic_DNA"/>
</dbReference>
<dbReference type="AlphaFoldDB" id="A0A9P8TWT1"/>
<dbReference type="SUPFAM" id="SSF53098">
    <property type="entry name" value="Ribonuclease H-like"/>
    <property type="match status" value="1"/>
</dbReference>
<feature type="domain" description="RNase H type-2" evidence="10">
    <location>
        <begin position="152"/>
        <end position="390"/>
    </location>
</feature>
<evidence type="ECO:0000259" key="10">
    <source>
        <dbReference type="PROSITE" id="PS51975"/>
    </source>
</evidence>
<dbReference type="PANTHER" id="PTHR10954">
    <property type="entry name" value="RIBONUCLEASE H2 SUBUNIT A"/>
    <property type="match status" value="1"/>
</dbReference>
<sequence length="436" mass="46320">MNSWPDPEIAFRLSNSQAALSLSLFALRMLTLTCWRDGSPALRRHAAFAGAFQHVFAGELLADEGAVIYSNSSSHFLLLFSGQPPMMEEDAAAPDPAAAAVAATAASSGTFIPPSVSAHRDALISGASFSHFSPIPPALLPADASDPSSAPPCVLGVDEAGRGPVLGPMVYGVFFLPADVSDPLLRETHHFDDSKVLSAAVRSQLMETLCTPGSDLHGSCGWATASLSARDIGANMMKPVSYNLNAQAMDATMDLIRAVYAKGVNIREIYVDTIGPPATYQAKLQRVFPTAKVTVAKKADSLYACVSAASVCAKVTRDAALETLFRARRVAADGEEDAAKDSPMEWGSGYPSDSKTVAWLRNNVHPLFGWGPECRFSWGTAKDMLESKGNGVKIEWPPDDDGETVRLTDFFATGNGEKQGNELAAWFGTPAGQEAF</sequence>
<dbReference type="Proteomes" id="UP000827724">
    <property type="component" value="Unassembled WGS sequence"/>
</dbReference>
<dbReference type="GO" id="GO:0043137">
    <property type="term" value="P:DNA replication, removal of RNA primer"/>
    <property type="evidence" value="ECO:0007669"/>
    <property type="project" value="TreeGrafter"/>
</dbReference>
<evidence type="ECO:0000256" key="5">
    <source>
        <dbReference type="ARBA" id="ARBA00022723"/>
    </source>
</evidence>
<proteinExistence type="inferred from homology"/>
<comment type="function">
    <text evidence="9">Endonuclease that specifically degrades the RNA of RNA-DNA hybrids.</text>
</comment>
<reference evidence="11" key="1">
    <citation type="submission" date="2021-08" db="EMBL/GenBank/DDBJ databases">
        <title>Chromosome-Level Trichoderma cornu-damae using Hi-C Data.</title>
        <authorList>
            <person name="Kim C.S."/>
        </authorList>
    </citation>
    <scope>NUCLEOTIDE SEQUENCE</scope>
    <source>
        <strain evidence="11">KA19-0412C</strain>
    </source>
</reference>
<evidence type="ECO:0000256" key="7">
    <source>
        <dbReference type="ARBA" id="ARBA00022801"/>
    </source>
</evidence>
<dbReference type="Gene3D" id="1.10.10.460">
    <property type="entry name" value="Ribonuclease hii. Domain 2"/>
    <property type="match status" value="1"/>
</dbReference>
<evidence type="ECO:0000256" key="4">
    <source>
        <dbReference type="ARBA" id="ARBA00022722"/>
    </source>
</evidence>
<comment type="catalytic activity">
    <reaction evidence="1 8 9">
        <text>Endonucleolytic cleavage to 5'-phosphomonoester.</text>
        <dbReference type="EC" id="3.1.26.4"/>
    </reaction>
</comment>
<dbReference type="Pfam" id="PF01351">
    <property type="entry name" value="RNase_HII"/>
    <property type="match status" value="1"/>
</dbReference>
<dbReference type="NCBIfam" id="TIGR00729">
    <property type="entry name" value="ribonuclease HII"/>
    <property type="match status" value="1"/>
</dbReference>
<dbReference type="InterPro" id="IPR004649">
    <property type="entry name" value="RNase_H2_suA"/>
</dbReference>
<dbReference type="InterPro" id="IPR023160">
    <property type="entry name" value="RNase_HII_hlx-loop-hlx_cap_dom"/>
</dbReference>
<evidence type="ECO:0000313" key="11">
    <source>
        <dbReference type="EMBL" id="KAH6607984.1"/>
    </source>
</evidence>
<evidence type="ECO:0000256" key="1">
    <source>
        <dbReference type="ARBA" id="ARBA00000077"/>
    </source>
</evidence>
<evidence type="ECO:0000256" key="8">
    <source>
        <dbReference type="PROSITE-ProRule" id="PRU01319"/>
    </source>
</evidence>
<feature type="binding site" evidence="8">
    <location>
        <position position="159"/>
    </location>
    <ligand>
        <name>a divalent metal cation</name>
        <dbReference type="ChEBI" id="CHEBI:60240"/>
    </ligand>
</feature>
<keyword evidence="7 8" id="KW-0378">Hydrolase</keyword>
<dbReference type="CDD" id="cd07181">
    <property type="entry name" value="RNase_HII_eukaryota_like"/>
    <property type="match status" value="1"/>
</dbReference>
<dbReference type="InterPro" id="IPR024567">
    <property type="entry name" value="RNase_HII/HIII_dom"/>
</dbReference>
<dbReference type="Gene3D" id="3.30.420.10">
    <property type="entry name" value="Ribonuclease H-like superfamily/Ribonuclease H"/>
    <property type="match status" value="1"/>
</dbReference>
<organism evidence="11 12">
    <name type="scientific">Trichoderma cornu-damae</name>
    <dbReference type="NCBI Taxonomy" id="654480"/>
    <lineage>
        <taxon>Eukaryota</taxon>
        <taxon>Fungi</taxon>
        <taxon>Dikarya</taxon>
        <taxon>Ascomycota</taxon>
        <taxon>Pezizomycotina</taxon>
        <taxon>Sordariomycetes</taxon>
        <taxon>Hypocreomycetidae</taxon>
        <taxon>Hypocreales</taxon>
        <taxon>Hypocreaceae</taxon>
        <taxon>Trichoderma</taxon>
    </lineage>
</organism>
<evidence type="ECO:0000256" key="9">
    <source>
        <dbReference type="RuleBase" id="RU003515"/>
    </source>
</evidence>
<dbReference type="InterPro" id="IPR001352">
    <property type="entry name" value="RNase_HII/HIII"/>
</dbReference>
<comment type="cofactor">
    <cofactor evidence="2">
        <name>Mg(2+)</name>
        <dbReference type="ChEBI" id="CHEBI:18420"/>
    </cofactor>
</comment>
<comment type="cofactor">
    <cofactor evidence="8">
        <name>Mn(2+)</name>
        <dbReference type="ChEBI" id="CHEBI:29035"/>
    </cofactor>
    <cofactor evidence="8">
        <name>Mg(2+)</name>
        <dbReference type="ChEBI" id="CHEBI:18420"/>
    </cofactor>
    <text evidence="8">Manganese or magnesium. Binds 1 divalent metal ion per monomer in the absence of substrate. May bind a second metal ion after substrate binding.</text>
</comment>
<comment type="caution">
    <text evidence="11">The sequence shown here is derived from an EMBL/GenBank/DDBJ whole genome shotgun (WGS) entry which is preliminary data.</text>
</comment>
<dbReference type="GO" id="GO:0003723">
    <property type="term" value="F:RNA binding"/>
    <property type="evidence" value="ECO:0007669"/>
    <property type="project" value="UniProtKB-UniRule"/>
</dbReference>
<evidence type="ECO:0000256" key="6">
    <source>
        <dbReference type="ARBA" id="ARBA00022759"/>
    </source>
</evidence>
<accession>A0A9P8TWT1</accession>
<dbReference type="GO" id="GO:0046872">
    <property type="term" value="F:metal ion binding"/>
    <property type="evidence" value="ECO:0007669"/>
    <property type="project" value="UniProtKB-KW"/>
</dbReference>
<evidence type="ECO:0000313" key="12">
    <source>
        <dbReference type="Proteomes" id="UP000827724"/>
    </source>
</evidence>
<evidence type="ECO:0000256" key="3">
    <source>
        <dbReference type="ARBA" id="ARBA00007058"/>
    </source>
</evidence>
<dbReference type="InterPro" id="IPR036397">
    <property type="entry name" value="RNaseH_sf"/>
</dbReference>
<dbReference type="GO" id="GO:0004523">
    <property type="term" value="F:RNA-DNA hybrid ribonuclease activity"/>
    <property type="evidence" value="ECO:0007669"/>
    <property type="project" value="UniProtKB-UniRule"/>
</dbReference>
<gene>
    <name evidence="11" type="ORF">Trco_004297</name>
</gene>
<protein>
    <recommendedName>
        <fullName evidence="9">Ribonuclease</fullName>
        <ecNumber evidence="9">3.1.26.4</ecNumber>
    </recommendedName>
</protein>
<keyword evidence="5 8" id="KW-0479">Metal-binding</keyword>
<dbReference type="OrthoDB" id="7462577at2759"/>
<keyword evidence="4 8" id="KW-0540">Nuclease</keyword>
<dbReference type="PANTHER" id="PTHR10954:SF7">
    <property type="entry name" value="RIBONUCLEASE H2 SUBUNIT A"/>
    <property type="match status" value="1"/>
</dbReference>
<dbReference type="EC" id="3.1.26.4" evidence="9"/>
<dbReference type="GO" id="GO:0032299">
    <property type="term" value="C:ribonuclease H2 complex"/>
    <property type="evidence" value="ECO:0007669"/>
    <property type="project" value="TreeGrafter"/>
</dbReference>
<keyword evidence="12" id="KW-1185">Reference proteome</keyword>
<evidence type="ECO:0000256" key="2">
    <source>
        <dbReference type="ARBA" id="ARBA00001946"/>
    </source>
</evidence>
<feature type="binding site" evidence="8">
    <location>
        <position position="272"/>
    </location>
    <ligand>
        <name>a divalent metal cation</name>
        <dbReference type="ChEBI" id="CHEBI:60240"/>
    </ligand>
</feature>
<keyword evidence="6 8" id="KW-0255">Endonuclease</keyword>
<dbReference type="FunFam" id="3.30.420.10:FF:000016">
    <property type="entry name" value="Ribonuclease"/>
    <property type="match status" value="1"/>
</dbReference>
<feature type="binding site" evidence="8">
    <location>
        <position position="158"/>
    </location>
    <ligand>
        <name>a divalent metal cation</name>
        <dbReference type="ChEBI" id="CHEBI:60240"/>
    </ligand>
</feature>
<dbReference type="InterPro" id="IPR012337">
    <property type="entry name" value="RNaseH-like_sf"/>
</dbReference>
<name>A0A9P8TWT1_9HYPO</name>